<evidence type="ECO:0000313" key="1">
    <source>
        <dbReference type="EMBL" id="MDG0815329.1"/>
    </source>
</evidence>
<comment type="caution">
    <text evidence="1">The sequence shown here is derived from an EMBL/GenBank/DDBJ whole genome shotgun (WGS) entry which is preliminary data.</text>
</comment>
<reference evidence="1" key="1">
    <citation type="submission" date="2022-08" db="EMBL/GenBank/DDBJ databases">
        <title>Novel Bdellovibrio Species Isolated from Svalbard: Designation Bdellovibrio svalbardensis.</title>
        <authorList>
            <person name="Mitchell R.J."/>
            <person name="Choi S.Y."/>
        </authorList>
    </citation>
    <scope>NUCLEOTIDE SEQUENCE</scope>
    <source>
        <strain evidence="1">PAP01</strain>
    </source>
</reference>
<organism evidence="1 2">
    <name type="scientific">Bdellovibrio svalbardensis</name>
    <dbReference type="NCBI Taxonomy" id="2972972"/>
    <lineage>
        <taxon>Bacteria</taxon>
        <taxon>Pseudomonadati</taxon>
        <taxon>Bdellovibrionota</taxon>
        <taxon>Bdellovibrionia</taxon>
        <taxon>Bdellovibrionales</taxon>
        <taxon>Pseudobdellovibrionaceae</taxon>
        <taxon>Bdellovibrio</taxon>
    </lineage>
</organism>
<proteinExistence type="predicted"/>
<sequence length="210" mass="23477">MKKEFMASVLTLTAGMASTISFPQYALAKSTHQAEKSYAKQFTLALNAPARYTDQDGKVIPGRIKISLDQTPFTPHFQNQLHGEMSGNLYFESDAYTSEYNGQKYKTVRSLIGDDGEALIDLVNRSATGGNEYRIYGCNSTLTSCDFSQFSMSFGGSRRDHLVEMSLTLSAEDRIEILAPQYVWNEKTQKMESTLQWSLSATSLEMVRAN</sequence>
<keyword evidence="2" id="KW-1185">Reference proteome</keyword>
<evidence type="ECO:0000313" key="2">
    <source>
        <dbReference type="Proteomes" id="UP001152321"/>
    </source>
</evidence>
<name>A0ABT6DHD4_9BACT</name>
<protein>
    <submittedName>
        <fullName evidence="1">Uncharacterized protein</fullName>
    </submittedName>
</protein>
<accession>A0ABT6DHD4</accession>
<dbReference type="Proteomes" id="UP001152321">
    <property type="component" value="Unassembled WGS sequence"/>
</dbReference>
<dbReference type="EMBL" id="JANRMI010000001">
    <property type="protein sequence ID" value="MDG0815329.1"/>
    <property type="molecule type" value="Genomic_DNA"/>
</dbReference>
<gene>
    <name evidence="1" type="ORF">NWE73_03080</name>
</gene>
<dbReference type="RefSeq" id="WP_277576805.1">
    <property type="nucleotide sequence ID" value="NZ_JANRMI010000001.1"/>
</dbReference>